<dbReference type="EMBL" id="CAUYUJ010020538">
    <property type="protein sequence ID" value="CAK0899026.1"/>
    <property type="molecule type" value="Genomic_DNA"/>
</dbReference>
<comment type="caution">
    <text evidence="2">The sequence shown here is derived from an EMBL/GenBank/DDBJ whole genome shotgun (WGS) entry which is preliminary data.</text>
</comment>
<accession>A0ABN9XKP3</accession>
<feature type="region of interest" description="Disordered" evidence="1">
    <location>
        <begin position="246"/>
        <end position="271"/>
    </location>
</feature>
<dbReference type="SMART" id="SM00015">
    <property type="entry name" value="IQ"/>
    <property type="match status" value="3"/>
</dbReference>
<gene>
    <name evidence="2" type="ORF">PCOR1329_LOCUS76654</name>
</gene>
<proteinExistence type="predicted"/>
<keyword evidence="3" id="KW-1185">Reference proteome</keyword>
<dbReference type="Proteomes" id="UP001189429">
    <property type="component" value="Unassembled WGS sequence"/>
</dbReference>
<organism evidence="2 3">
    <name type="scientific">Prorocentrum cordatum</name>
    <dbReference type="NCBI Taxonomy" id="2364126"/>
    <lineage>
        <taxon>Eukaryota</taxon>
        <taxon>Sar</taxon>
        <taxon>Alveolata</taxon>
        <taxon>Dinophyceae</taxon>
        <taxon>Prorocentrales</taxon>
        <taxon>Prorocentraceae</taxon>
        <taxon>Prorocentrum</taxon>
    </lineage>
</organism>
<dbReference type="InterPro" id="IPR000048">
    <property type="entry name" value="IQ_motif_EF-hand-BS"/>
</dbReference>
<dbReference type="Pfam" id="PF00612">
    <property type="entry name" value="IQ"/>
    <property type="match status" value="3"/>
</dbReference>
<reference evidence="2" key="1">
    <citation type="submission" date="2023-10" db="EMBL/GenBank/DDBJ databases">
        <authorList>
            <person name="Chen Y."/>
            <person name="Shah S."/>
            <person name="Dougan E. K."/>
            <person name="Thang M."/>
            <person name="Chan C."/>
        </authorList>
    </citation>
    <scope>NUCLEOTIDE SEQUENCE [LARGE SCALE GENOMIC DNA]</scope>
</reference>
<evidence type="ECO:0000256" key="1">
    <source>
        <dbReference type="SAM" id="MobiDB-lite"/>
    </source>
</evidence>
<dbReference type="Gene3D" id="1.20.5.190">
    <property type="match status" value="1"/>
</dbReference>
<protein>
    <recommendedName>
        <fullName evidence="4">Spermatogenesis-associated protein 17</fullName>
    </recommendedName>
</protein>
<evidence type="ECO:0000313" key="3">
    <source>
        <dbReference type="Proteomes" id="UP001189429"/>
    </source>
</evidence>
<sequence length="397" mass="45441">MAHFFKLQDQIDAATREFFEMTQAASDNRPKDLPELKSATMIQSVWRASQVRGRWHSVVHATVLVQRIGRGWLARARTQMMRDANRRRQNLRFHEHCATVFQKVYRGWWSRRNLHDFYGRKDYLAKVEKRGEYTVEYLAKERQQRATEAKLHEEEQMRQEFDSLAGELHHLVSTKTIAGVYNPPYSDVLPSAFDRPIEQHLRDCCTVQVPRSLRRPKHKVLGASPRHDPGASANGITQAEVRALSGSKYGPPQELGDRKPNQASRSANVGRMQKIQGPFRSREQIETANAKAHTIYGSIQAGTSYHVIEDDMKMHKRLDKLTNVSPIDFMAPGVPRTMMPPTSVHVNLPQHDRPLEMRSDYLELPKIRDKPPFFTAMGGGKPFAEYADTSLLPSGHV</sequence>
<dbReference type="PROSITE" id="PS50096">
    <property type="entry name" value="IQ"/>
    <property type="match status" value="2"/>
</dbReference>
<evidence type="ECO:0008006" key="4">
    <source>
        <dbReference type="Google" id="ProtNLM"/>
    </source>
</evidence>
<name>A0ABN9XKP3_9DINO</name>
<evidence type="ECO:0000313" key="2">
    <source>
        <dbReference type="EMBL" id="CAK0899026.1"/>
    </source>
</evidence>